<dbReference type="EMBL" id="JAAECE010000009">
    <property type="protein sequence ID" value="KAF1797363.1"/>
    <property type="molecule type" value="Genomic_DNA"/>
</dbReference>
<evidence type="ECO:0000313" key="1">
    <source>
        <dbReference type="EMBL" id="KAF1797363.1"/>
    </source>
</evidence>
<feature type="non-terminal residue" evidence="1">
    <location>
        <position position="1"/>
    </location>
</feature>
<dbReference type="Proteomes" id="UP000469890">
    <property type="component" value="Unassembled WGS sequence"/>
</dbReference>
<comment type="caution">
    <text evidence="1">The sequence shown here is derived from an EMBL/GenBank/DDBJ whole genome shotgun (WGS) entry which is preliminary data.</text>
</comment>
<sequence>KYADALGMNTMTDNEKFFIESSSSGFDKENVNHSLDDTLKLLQNINAICKKSVFGIQVIKQALTLTKVNLSKSGKWKLVEVKLACAPTSWEMRSNWNPLFEILATIYQGLLQQRHLD</sequence>
<feature type="non-terminal residue" evidence="1">
    <location>
        <position position="117"/>
    </location>
</feature>
<gene>
    <name evidence="1" type="ORF">FB192DRAFT_1261246</name>
</gene>
<name>A0A8H4B7Y6_MUCCL</name>
<accession>A0A8H4B7Y6</accession>
<protein>
    <submittedName>
        <fullName evidence="1">Uncharacterized protein</fullName>
    </submittedName>
</protein>
<dbReference type="AlphaFoldDB" id="A0A8H4B7Y6"/>
<proteinExistence type="predicted"/>
<organism evidence="1 2">
    <name type="scientific">Mucor circinelloides f. lusitanicus</name>
    <name type="common">Mucor racemosus var. lusitanicus</name>
    <dbReference type="NCBI Taxonomy" id="29924"/>
    <lineage>
        <taxon>Eukaryota</taxon>
        <taxon>Fungi</taxon>
        <taxon>Fungi incertae sedis</taxon>
        <taxon>Mucoromycota</taxon>
        <taxon>Mucoromycotina</taxon>
        <taxon>Mucoromycetes</taxon>
        <taxon>Mucorales</taxon>
        <taxon>Mucorineae</taxon>
        <taxon>Mucoraceae</taxon>
        <taxon>Mucor</taxon>
    </lineage>
</organism>
<evidence type="ECO:0000313" key="2">
    <source>
        <dbReference type="Proteomes" id="UP000469890"/>
    </source>
</evidence>
<reference evidence="1 2" key="1">
    <citation type="submission" date="2019-09" db="EMBL/GenBank/DDBJ databases">
        <authorList>
            <consortium name="DOE Joint Genome Institute"/>
            <person name="Mondo S.J."/>
            <person name="Navarro-Mendoza M.I."/>
            <person name="Perez-Arques C."/>
            <person name="Panchal S."/>
            <person name="Nicolas F.E."/>
            <person name="Ganguly P."/>
            <person name="Pangilinan J."/>
            <person name="Grigoriev I."/>
            <person name="Heitman J."/>
            <person name="Sanya K."/>
            <person name="Garre V."/>
        </authorList>
    </citation>
    <scope>NUCLEOTIDE SEQUENCE [LARGE SCALE GENOMIC DNA]</scope>
    <source>
        <strain evidence="1 2">MU402</strain>
    </source>
</reference>